<name>A0AA94XYN1_9MICC</name>
<feature type="transmembrane region" description="Helical" evidence="8">
    <location>
        <begin position="276"/>
        <end position="306"/>
    </location>
</feature>
<dbReference type="GO" id="GO:0033214">
    <property type="term" value="P:siderophore-iron import into cell"/>
    <property type="evidence" value="ECO:0007669"/>
    <property type="project" value="TreeGrafter"/>
</dbReference>
<feature type="transmembrane region" description="Helical" evidence="8">
    <location>
        <begin position="102"/>
        <end position="119"/>
    </location>
</feature>
<evidence type="ECO:0000256" key="2">
    <source>
        <dbReference type="ARBA" id="ARBA00007935"/>
    </source>
</evidence>
<evidence type="ECO:0000256" key="3">
    <source>
        <dbReference type="ARBA" id="ARBA00022448"/>
    </source>
</evidence>
<accession>A0AA94XYN1</accession>
<comment type="similarity">
    <text evidence="2">Belongs to the binding-protein-dependent transport system permease family. FecCD subfamily.</text>
</comment>
<sequence>MAASTQRANTKDAPPIASVLQVKTNASQGTVKHAAAGSQVDSTGAKLAWLVGLLLLLAFIILCSLAFGSRHIDLSVAWRSIVEPSLNSEEVQVIRQLRIPRTVLGLLAGIALGVAGALIQALTRNPLADPGILGVNAGAQFSLVAASFFLGSLSVMASIWWALAGALVATLAVYGLSLSRRGRSAEPATLVLAGVAFGAVLSGVTTALVLLRPQIFDMMRVYSAGNLNGHELSTVMVIVPFVAAGLLISLCSAGSLNAIALGDAPAKALGVRIAPVRIAVIASVTLLCGAATALAGPIGFVGLMIPHVVRWLFGVQQGWILIFTTVLAPVLLLGSDILGRIILPHAEVSAGIVTAFVGAPMLLILARRKKASTL</sequence>
<reference evidence="9" key="1">
    <citation type="journal article" date="2022" name="Pest Manag. Sci.">
        <title>Glutamicibacter halophytocola-mediated host fitness of potato tuber moth on Solanaceae crops.</title>
        <authorList>
            <person name="Wang W."/>
            <person name="Xiao G."/>
            <person name="Du G."/>
            <person name="Chang L."/>
            <person name="Yang Y."/>
            <person name="Ye J."/>
            <person name="Chen B."/>
        </authorList>
    </citation>
    <scope>NUCLEOTIDE SEQUENCE</scope>
    <source>
        <strain evidence="9">S2</strain>
    </source>
</reference>
<feature type="transmembrane region" description="Helical" evidence="8">
    <location>
        <begin position="188"/>
        <end position="211"/>
    </location>
</feature>
<evidence type="ECO:0000256" key="8">
    <source>
        <dbReference type="SAM" id="Phobius"/>
    </source>
</evidence>
<keyword evidence="7 8" id="KW-0472">Membrane</keyword>
<evidence type="ECO:0000256" key="1">
    <source>
        <dbReference type="ARBA" id="ARBA00004651"/>
    </source>
</evidence>
<dbReference type="SUPFAM" id="SSF81345">
    <property type="entry name" value="ABC transporter involved in vitamin B12 uptake, BtuC"/>
    <property type="match status" value="1"/>
</dbReference>
<evidence type="ECO:0000256" key="6">
    <source>
        <dbReference type="ARBA" id="ARBA00022989"/>
    </source>
</evidence>
<keyword evidence="4" id="KW-1003">Cell membrane</keyword>
<evidence type="ECO:0000256" key="7">
    <source>
        <dbReference type="ARBA" id="ARBA00023136"/>
    </source>
</evidence>
<dbReference type="EMBL" id="CP102487">
    <property type="protein sequence ID" value="UUX60316.1"/>
    <property type="molecule type" value="Genomic_DNA"/>
</dbReference>
<dbReference type="AlphaFoldDB" id="A0AA94XYN1"/>
<protein>
    <submittedName>
        <fullName evidence="9">Iron chelate uptake ABC transporter family permease subunit</fullName>
    </submittedName>
</protein>
<feature type="transmembrane region" description="Helical" evidence="8">
    <location>
        <begin position="232"/>
        <end position="256"/>
    </location>
</feature>
<feature type="transmembrane region" description="Helical" evidence="8">
    <location>
        <begin position="348"/>
        <end position="366"/>
    </location>
</feature>
<keyword evidence="3" id="KW-0813">Transport</keyword>
<dbReference type="InterPro" id="IPR037294">
    <property type="entry name" value="ABC_BtuC-like"/>
</dbReference>
<evidence type="ECO:0000313" key="10">
    <source>
        <dbReference type="Proteomes" id="UP001060018"/>
    </source>
</evidence>
<dbReference type="RefSeq" id="WP_084793384.1">
    <property type="nucleotide sequence ID" value="NZ_CP012750.1"/>
</dbReference>
<feature type="transmembrane region" description="Helical" evidence="8">
    <location>
        <begin position="47"/>
        <end position="67"/>
    </location>
</feature>
<feature type="transmembrane region" description="Helical" evidence="8">
    <location>
        <begin position="318"/>
        <end position="342"/>
    </location>
</feature>
<dbReference type="Gene3D" id="1.10.3470.10">
    <property type="entry name" value="ABC transporter involved in vitamin B12 uptake, BtuC"/>
    <property type="match status" value="1"/>
</dbReference>
<dbReference type="FunFam" id="1.10.3470.10:FF:000001">
    <property type="entry name" value="Vitamin B12 ABC transporter permease BtuC"/>
    <property type="match status" value="1"/>
</dbReference>
<dbReference type="Proteomes" id="UP001060018">
    <property type="component" value="Chromosome"/>
</dbReference>
<proteinExistence type="inferred from homology"/>
<comment type="subcellular location">
    <subcellularLocation>
        <location evidence="1">Cell membrane</location>
        <topology evidence="1">Multi-pass membrane protein</topology>
    </subcellularLocation>
</comment>
<keyword evidence="6 8" id="KW-1133">Transmembrane helix</keyword>
<dbReference type="PANTHER" id="PTHR30472:SF1">
    <property type="entry name" value="FE(3+) DICITRATE TRANSPORT SYSTEM PERMEASE PROTEIN FECC-RELATED"/>
    <property type="match status" value="1"/>
</dbReference>
<organism evidence="9 10">
    <name type="scientific">Glutamicibacter halophytocola</name>
    <dbReference type="NCBI Taxonomy" id="1933880"/>
    <lineage>
        <taxon>Bacteria</taxon>
        <taxon>Bacillati</taxon>
        <taxon>Actinomycetota</taxon>
        <taxon>Actinomycetes</taxon>
        <taxon>Micrococcales</taxon>
        <taxon>Micrococcaceae</taxon>
        <taxon>Glutamicibacter</taxon>
    </lineage>
</organism>
<dbReference type="GO" id="GO:0005886">
    <property type="term" value="C:plasma membrane"/>
    <property type="evidence" value="ECO:0007669"/>
    <property type="project" value="UniProtKB-SubCell"/>
</dbReference>
<feature type="transmembrane region" description="Helical" evidence="8">
    <location>
        <begin position="158"/>
        <end position="176"/>
    </location>
</feature>
<gene>
    <name evidence="9" type="ORF">NUH22_06810</name>
</gene>
<dbReference type="CDD" id="cd06550">
    <property type="entry name" value="TM_ABC_iron-siderophores_like"/>
    <property type="match status" value="1"/>
</dbReference>
<dbReference type="InterPro" id="IPR000522">
    <property type="entry name" value="ABC_transptr_permease_BtuC"/>
</dbReference>
<keyword evidence="5 8" id="KW-0812">Transmembrane</keyword>
<dbReference type="PANTHER" id="PTHR30472">
    <property type="entry name" value="FERRIC ENTEROBACTIN TRANSPORT SYSTEM PERMEASE PROTEIN"/>
    <property type="match status" value="1"/>
</dbReference>
<evidence type="ECO:0000313" key="9">
    <source>
        <dbReference type="EMBL" id="UUX60316.1"/>
    </source>
</evidence>
<evidence type="ECO:0000256" key="4">
    <source>
        <dbReference type="ARBA" id="ARBA00022475"/>
    </source>
</evidence>
<dbReference type="GO" id="GO:0022857">
    <property type="term" value="F:transmembrane transporter activity"/>
    <property type="evidence" value="ECO:0007669"/>
    <property type="project" value="InterPro"/>
</dbReference>
<dbReference type="Pfam" id="PF01032">
    <property type="entry name" value="FecCD"/>
    <property type="match status" value="1"/>
</dbReference>
<evidence type="ECO:0000256" key="5">
    <source>
        <dbReference type="ARBA" id="ARBA00022692"/>
    </source>
</evidence>